<dbReference type="SUPFAM" id="SSF54523">
    <property type="entry name" value="Pili subunits"/>
    <property type="match status" value="1"/>
</dbReference>
<name>A0A382U3G3_9ZZZZ</name>
<dbReference type="Pfam" id="PF07963">
    <property type="entry name" value="N_methyl"/>
    <property type="match status" value="1"/>
</dbReference>
<organism evidence="2">
    <name type="scientific">marine metagenome</name>
    <dbReference type="NCBI Taxonomy" id="408172"/>
    <lineage>
        <taxon>unclassified sequences</taxon>
        <taxon>metagenomes</taxon>
        <taxon>ecological metagenomes</taxon>
    </lineage>
</organism>
<dbReference type="InterPro" id="IPR012902">
    <property type="entry name" value="N_methyl_site"/>
</dbReference>
<gene>
    <name evidence="2" type="ORF">METZ01_LOCUS381704</name>
</gene>
<evidence type="ECO:0000256" key="1">
    <source>
        <dbReference type="SAM" id="Phobius"/>
    </source>
</evidence>
<evidence type="ECO:0000313" key="2">
    <source>
        <dbReference type="EMBL" id="SVD28850.1"/>
    </source>
</evidence>
<keyword evidence="1" id="KW-1133">Transmembrane helix</keyword>
<accession>A0A382U3G3</accession>
<dbReference type="EMBL" id="UINC01141234">
    <property type="protein sequence ID" value="SVD28850.1"/>
    <property type="molecule type" value="Genomic_DNA"/>
</dbReference>
<keyword evidence="1" id="KW-0812">Transmembrane</keyword>
<dbReference type="InterPro" id="IPR045584">
    <property type="entry name" value="Pilin-like"/>
</dbReference>
<sequence length="43" mass="4664">MQKHPANKSASGFTLIELLIVIAIIGILAAIAIPQFNQYKIRG</sequence>
<dbReference type="NCBIfam" id="TIGR02532">
    <property type="entry name" value="IV_pilin_GFxxxE"/>
    <property type="match status" value="1"/>
</dbReference>
<dbReference type="AlphaFoldDB" id="A0A382U3G3"/>
<feature type="non-terminal residue" evidence="2">
    <location>
        <position position="43"/>
    </location>
</feature>
<reference evidence="2" key="1">
    <citation type="submission" date="2018-05" db="EMBL/GenBank/DDBJ databases">
        <authorList>
            <person name="Lanie J.A."/>
            <person name="Ng W.-L."/>
            <person name="Kazmierczak K.M."/>
            <person name="Andrzejewski T.M."/>
            <person name="Davidsen T.M."/>
            <person name="Wayne K.J."/>
            <person name="Tettelin H."/>
            <person name="Glass J.I."/>
            <person name="Rusch D."/>
            <person name="Podicherti R."/>
            <person name="Tsui H.-C.T."/>
            <person name="Winkler M.E."/>
        </authorList>
    </citation>
    <scope>NUCLEOTIDE SEQUENCE</scope>
</reference>
<keyword evidence="1" id="KW-0472">Membrane</keyword>
<proteinExistence type="predicted"/>
<protein>
    <recommendedName>
        <fullName evidence="3">Prepilin-type N-terminal cleavage/methylation domain-containing protein</fullName>
    </recommendedName>
</protein>
<feature type="transmembrane region" description="Helical" evidence="1">
    <location>
        <begin position="12"/>
        <end position="33"/>
    </location>
</feature>
<dbReference type="PROSITE" id="PS00409">
    <property type="entry name" value="PROKAR_NTER_METHYL"/>
    <property type="match status" value="1"/>
</dbReference>
<evidence type="ECO:0008006" key="3">
    <source>
        <dbReference type="Google" id="ProtNLM"/>
    </source>
</evidence>
<dbReference type="Gene3D" id="3.30.700.10">
    <property type="entry name" value="Glycoprotein, Type 4 Pilin"/>
    <property type="match status" value="1"/>
</dbReference>